<dbReference type="InterPro" id="IPR050492">
    <property type="entry name" value="Bact_metal-bind_prot9"/>
</dbReference>
<accession>A0A2A2EMW2</accession>
<evidence type="ECO:0000256" key="1">
    <source>
        <dbReference type="SAM" id="SignalP"/>
    </source>
</evidence>
<dbReference type="EMBL" id="MVOG01000003">
    <property type="protein sequence ID" value="PAU70175.1"/>
    <property type="molecule type" value="Genomic_DNA"/>
</dbReference>
<organism evidence="2 3">
    <name type="scientific">Bifidobacterium italicum</name>
    <dbReference type="NCBI Taxonomy" id="1960968"/>
    <lineage>
        <taxon>Bacteria</taxon>
        <taxon>Bacillati</taxon>
        <taxon>Actinomycetota</taxon>
        <taxon>Actinomycetes</taxon>
        <taxon>Bifidobacteriales</taxon>
        <taxon>Bifidobacteriaceae</taxon>
        <taxon>Bifidobacterium</taxon>
    </lineage>
</organism>
<sequence length="313" mass="33528">MKKLMRAVLATLAGIATVAAVSACSTSGTANAGKSTGEGGNGNAVITVIASSNQWGSLAKDLGGDYVDVTSILNNTGTDAHDYEPTTNDISKIQNAQVAVVNGAGYDDWALKAAQQSSKTLVVDAADVSGVKTGDNPHIWFSANARIKTADAITADYIKLQPAHKAQFEQLHKTWLDEEQQLDKDLKELAKDKGSKNYAAVESVAQYLAEDMGLTDVTPKGYKQASANESEPTPSDIKEFTDLLKKGDMRMLITNSQEPSEMNDQLVATADSGNVPVVDVTEQMPDQYKSLHEWMRALAKQIQQTSEESKSGK</sequence>
<protein>
    <submittedName>
        <fullName evidence="2">ABC transporter substrate-binding protein</fullName>
    </submittedName>
</protein>
<dbReference type="SUPFAM" id="SSF53807">
    <property type="entry name" value="Helical backbone' metal receptor"/>
    <property type="match status" value="1"/>
</dbReference>
<dbReference type="GO" id="GO:0030001">
    <property type="term" value="P:metal ion transport"/>
    <property type="evidence" value="ECO:0007669"/>
    <property type="project" value="InterPro"/>
</dbReference>
<reference evidence="2 3" key="1">
    <citation type="journal article" date="2017" name="ISME J.">
        <title>Unveiling bifidobacterial biogeography across the mammalian branch of the tree of life.</title>
        <authorList>
            <person name="Milani C."/>
            <person name="Mangifesta M."/>
            <person name="Mancabelli L."/>
            <person name="Lugli G.A."/>
            <person name="James K."/>
            <person name="Duranti S."/>
            <person name="Turroni F."/>
            <person name="Ferrario C."/>
            <person name="Ossiprandi M.C."/>
            <person name="van Sinderen D."/>
            <person name="Ventura M."/>
        </authorList>
    </citation>
    <scope>NUCLEOTIDE SEQUENCE [LARGE SCALE GENOMIC DNA]</scope>
    <source>
        <strain evidence="2 3">70</strain>
    </source>
</reference>
<name>A0A2A2EMW2_9BIFI</name>
<gene>
    <name evidence="2" type="ORF">B1400_0146</name>
</gene>
<dbReference type="Pfam" id="PF01297">
    <property type="entry name" value="ZnuA"/>
    <property type="match status" value="1"/>
</dbReference>
<dbReference type="InterPro" id="IPR006127">
    <property type="entry name" value="ZnuA-like"/>
</dbReference>
<evidence type="ECO:0000313" key="2">
    <source>
        <dbReference type="EMBL" id="PAU70175.1"/>
    </source>
</evidence>
<dbReference type="Proteomes" id="UP000217986">
    <property type="component" value="Unassembled WGS sequence"/>
</dbReference>
<dbReference type="GO" id="GO:0046872">
    <property type="term" value="F:metal ion binding"/>
    <property type="evidence" value="ECO:0007669"/>
    <property type="project" value="InterPro"/>
</dbReference>
<feature type="signal peptide" evidence="1">
    <location>
        <begin position="1"/>
        <end position="32"/>
    </location>
</feature>
<dbReference type="AlphaFoldDB" id="A0A2A2EMW2"/>
<dbReference type="PANTHER" id="PTHR42953">
    <property type="entry name" value="HIGH-AFFINITY ZINC UPTAKE SYSTEM PROTEIN ZNUA-RELATED"/>
    <property type="match status" value="1"/>
</dbReference>
<dbReference type="RefSeq" id="WP_235607236.1">
    <property type="nucleotide sequence ID" value="NZ_MVOG01000003.1"/>
</dbReference>
<keyword evidence="1" id="KW-0732">Signal</keyword>
<feature type="chain" id="PRO_5012855740" evidence="1">
    <location>
        <begin position="33"/>
        <end position="313"/>
    </location>
</feature>
<evidence type="ECO:0000313" key="3">
    <source>
        <dbReference type="Proteomes" id="UP000217986"/>
    </source>
</evidence>
<dbReference type="Gene3D" id="3.40.50.1980">
    <property type="entry name" value="Nitrogenase molybdenum iron protein domain"/>
    <property type="match status" value="2"/>
</dbReference>
<dbReference type="PROSITE" id="PS51257">
    <property type="entry name" value="PROKAR_LIPOPROTEIN"/>
    <property type="match status" value="1"/>
</dbReference>
<proteinExistence type="predicted"/>
<comment type="caution">
    <text evidence="2">The sequence shown here is derived from an EMBL/GenBank/DDBJ whole genome shotgun (WGS) entry which is preliminary data.</text>
</comment>
<keyword evidence="3" id="KW-1185">Reference proteome</keyword>